<protein>
    <submittedName>
        <fullName evidence="1">Uncharacterized protein</fullName>
    </submittedName>
</protein>
<keyword evidence="2" id="KW-1185">Reference proteome</keyword>
<accession>A0A9D4EIK4</accession>
<gene>
    <name evidence="1" type="ORF">DPMN_157792</name>
</gene>
<reference evidence="1" key="1">
    <citation type="journal article" date="2019" name="bioRxiv">
        <title>The Genome of the Zebra Mussel, Dreissena polymorpha: A Resource for Invasive Species Research.</title>
        <authorList>
            <person name="McCartney M.A."/>
            <person name="Auch B."/>
            <person name="Kono T."/>
            <person name="Mallez S."/>
            <person name="Zhang Y."/>
            <person name="Obille A."/>
            <person name="Becker A."/>
            <person name="Abrahante J.E."/>
            <person name="Garbe J."/>
            <person name="Badalamenti J.P."/>
            <person name="Herman A."/>
            <person name="Mangelson H."/>
            <person name="Liachko I."/>
            <person name="Sullivan S."/>
            <person name="Sone E.D."/>
            <person name="Koren S."/>
            <person name="Silverstein K.A.T."/>
            <person name="Beckman K.B."/>
            <person name="Gohl D.M."/>
        </authorList>
    </citation>
    <scope>NUCLEOTIDE SEQUENCE</scope>
    <source>
        <strain evidence="1">Duluth1</strain>
        <tissue evidence="1">Whole animal</tissue>
    </source>
</reference>
<dbReference type="AlphaFoldDB" id="A0A9D4EIK4"/>
<reference evidence="1" key="2">
    <citation type="submission" date="2020-11" db="EMBL/GenBank/DDBJ databases">
        <authorList>
            <person name="McCartney M.A."/>
            <person name="Auch B."/>
            <person name="Kono T."/>
            <person name="Mallez S."/>
            <person name="Becker A."/>
            <person name="Gohl D.M."/>
            <person name="Silverstein K.A.T."/>
            <person name="Koren S."/>
            <person name="Bechman K.B."/>
            <person name="Herman A."/>
            <person name="Abrahante J.E."/>
            <person name="Garbe J."/>
        </authorList>
    </citation>
    <scope>NUCLEOTIDE SEQUENCE</scope>
    <source>
        <strain evidence="1">Duluth1</strain>
        <tissue evidence="1">Whole animal</tissue>
    </source>
</reference>
<dbReference type="Proteomes" id="UP000828390">
    <property type="component" value="Unassembled WGS sequence"/>
</dbReference>
<proteinExistence type="predicted"/>
<evidence type="ECO:0000313" key="1">
    <source>
        <dbReference type="EMBL" id="KAH3779983.1"/>
    </source>
</evidence>
<comment type="caution">
    <text evidence="1">The sequence shown here is derived from an EMBL/GenBank/DDBJ whole genome shotgun (WGS) entry which is preliminary data.</text>
</comment>
<dbReference type="EMBL" id="JAIWYP010000008">
    <property type="protein sequence ID" value="KAH3779983.1"/>
    <property type="molecule type" value="Genomic_DNA"/>
</dbReference>
<sequence>MHYIRTVWVQVAGTYILHKDHLCASDEHLHTALGPSGCKRRALTYCIRTIWVQAAVNYILHKYHLGASGGH</sequence>
<evidence type="ECO:0000313" key="2">
    <source>
        <dbReference type="Proteomes" id="UP000828390"/>
    </source>
</evidence>
<organism evidence="1 2">
    <name type="scientific">Dreissena polymorpha</name>
    <name type="common">Zebra mussel</name>
    <name type="synonym">Mytilus polymorpha</name>
    <dbReference type="NCBI Taxonomy" id="45954"/>
    <lineage>
        <taxon>Eukaryota</taxon>
        <taxon>Metazoa</taxon>
        <taxon>Spiralia</taxon>
        <taxon>Lophotrochozoa</taxon>
        <taxon>Mollusca</taxon>
        <taxon>Bivalvia</taxon>
        <taxon>Autobranchia</taxon>
        <taxon>Heteroconchia</taxon>
        <taxon>Euheterodonta</taxon>
        <taxon>Imparidentia</taxon>
        <taxon>Neoheterodontei</taxon>
        <taxon>Myida</taxon>
        <taxon>Dreissenoidea</taxon>
        <taxon>Dreissenidae</taxon>
        <taxon>Dreissena</taxon>
    </lineage>
</organism>
<name>A0A9D4EIK4_DREPO</name>